<dbReference type="SUPFAM" id="SSF56112">
    <property type="entry name" value="Protein kinase-like (PK-like)"/>
    <property type="match status" value="1"/>
</dbReference>
<dbReference type="InterPro" id="IPR002575">
    <property type="entry name" value="Aminoglycoside_PTrfase"/>
</dbReference>
<dbReference type="AlphaFoldDB" id="A0A656HJW2"/>
<feature type="domain" description="Aminoglycoside phosphotransferase" evidence="1">
    <location>
        <begin position="68"/>
        <end position="290"/>
    </location>
</feature>
<dbReference type="PANTHER" id="PTHR43883">
    <property type="entry name" value="SLR0207 PROTEIN"/>
    <property type="match status" value="1"/>
</dbReference>
<proteinExistence type="predicted"/>
<evidence type="ECO:0000313" key="3">
    <source>
        <dbReference type="Proteomes" id="UP000005317"/>
    </source>
</evidence>
<gene>
    <name evidence="2" type="ORF">Thini_4091</name>
</gene>
<evidence type="ECO:0000313" key="2">
    <source>
        <dbReference type="EMBL" id="EIJ36583.1"/>
    </source>
</evidence>
<reference evidence="3" key="1">
    <citation type="journal article" date="2011" name="Stand. Genomic Sci.">
        <title>Genome sequence of the filamentous, gliding Thiothrix nivea neotype strain (JP2(T)).</title>
        <authorList>
            <person name="Lapidus A."/>
            <person name="Nolan M."/>
            <person name="Lucas S."/>
            <person name="Glavina Del Rio T."/>
            <person name="Tice H."/>
            <person name="Cheng J.F."/>
            <person name="Tapia R."/>
            <person name="Han C."/>
            <person name="Goodwin L."/>
            <person name="Pitluck S."/>
            <person name="Liolios K."/>
            <person name="Pagani I."/>
            <person name="Ivanova N."/>
            <person name="Huntemann M."/>
            <person name="Mavromatis K."/>
            <person name="Mikhailova N."/>
            <person name="Pati A."/>
            <person name="Chen A."/>
            <person name="Palaniappan K."/>
            <person name="Land M."/>
            <person name="Brambilla E.M."/>
            <person name="Rohde M."/>
            <person name="Abt B."/>
            <person name="Verbarg S."/>
            <person name="Goker M."/>
            <person name="Bristow J."/>
            <person name="Eisen J.A."/>
            <person name="Markowitz V."/>
            <person name="Hugenholtz P."/>
            <person name="Kyrpides N.C."/>
            <person name="Klenk H.P."/>
            <person name="Woyke T."/>
        </authorList>
    </citation>
    <scope>NUCLEOTIDE SEQUENCE [LARGE SCALE GENOMIC DNA]</scope>
    <source>
        <strain evidence="3">ATCC 35100 / DSM 5205 / JP2</strain>
    </source>
</reference>
<dbReference type="GO" id="GO:0016740">
    <property type="term" value="F:transferase activity"/>
    <property type="evidence" value="ECO:0007669"/>
    <property type="project" value="UniProtKB-KW"/>
</dbReference>
<dbReference type="InterPro" id="IPR011009">
    <property type="entry name" value="Kinase-like_dom_sf"/>
</dbReference>
<dbReference type="Gene3D" id="3.40.50.300">
    <property type="entry name" value="P-loop containing nucleotide triphosphate hydrolases"/>
    <property type="match status" value="1"/>
</dbReference>
<keyword evidence="2" id="KW-0808">Transferase</keyword>
<dbReference type="Pfam" id="PF01636">
    <property type="entry name" value="APH"/>
    <property type="match status" value="1"/>
</dbReference>
<dbReference type="OrthoDB" id="9810277at2"/>
<dbReference type="InterPro" id="IPR052732">
    <property type="entry name" value="Cell-binding_unc_protein"/>
</dbReference>
<dbReference type="Pfam" id="PF13671">
    <property type="entry name" value="AAA_33"/>
    <property type="match status" value="1"/>
</dbReference>
<name>A0A656HJW2_THINJ</name>
<dbReference type="SUPFAM" id="SSF52540">
    <property type="entry name" value="P-loop containing nucleoside triphosphate hydrolases"/>
    <property type="match status" value="1"/>
</dbReference>
<sequence length="524" mass="59538">MSLHTPDTLWEAMQKPAFYPHTTHNIQVIHTHISTIFLTGEFAYKIKKPVNFGFLDFTQLSKRYYFCAEEVRLNSRLAPRLYLGVVPVLLVEGNYRLGSTADMDSATVVEYAVKMRQFDPAQQLDRLLAANRLPLEAMDTLADILARFHRQAEQAPADSPYGKPDSVLAPMLQNFVLLRQNLPDPALQKHLNALEHWTQQEYARLRTNLLQRKQRGHIRACHGDMHLGNMALIDGKITLFDGIEFNAELRWIDTASDCAFLLMDLEDQGKPAWAHRLLNQWLAATGDYEALPILNLYKVYRALVRAKVQALRLSQLQDTDERADIQSHCINYLQLAETYTQPARPALLITHGLSGSGKSWGCHALVEELGFIQLRSDVERKRLAGIQPTERQQEALDQGIYSPDMNRLTHDRLATLAVLALQSGYNVVVDATFLRMEQRQRFRQLAQEQQATFLTLHFEATPAQLEANIKQRQQQGNDASDADIAVLHKQLSHYKPLQADEPCVTVHSNESLPLARIQALLGRT</sequence>
<dbReference type="Gene3D" id="3.90.1200.10">
    <property type="match status" value="1"/>
</dbReference>
<keyword evidence="3" id="KW-1185">Reference proteome</keyword>
<dbReference type="InterPro" id="IPR027417">
    <property type="entry name" value="P-loop_NTPase"/>
</dbReference>
<dbReference type="PANTHER" id="PTHR43883:SF1">
    <property type="entry name" value="GLUCONOKINASE"/>
    <property type="match status" value="1"/>
</dbReference>
<dbReference type="Proteomes" id="UP000005317">
    <property type="component" value="Unassembled WGS sequence"/>
</dbReference>
<dbReference type="EMBL" id="JH651384">
    <property type="protein sequence ID" value="EIJ36583.1"/>
    <property type="molecule type" value="Genomic_DNA"/>
</dbReference>
<evidence type="ECO:0000259" key="1">
    <source>
        <dbReference type="Pfam" id="PF01636"/>
    </source>
</evidence>
<accession>A0A656HJW2</accession>
<protein>
    <submittedName>
        <fullName evidence="2">Aminoglycoside phosphotransferase</fullName>
    </submittedName>
</protein>
<organism evidence="2 3">
    <name type="scientific">Thiothrix nivea (strain ATCC 35100 / DSM 5205 / JP2)</name>
    <dbReference type="NCBI Taxonomy" id="870187"/>
    <lineage>
        <taxon>Bacteria</taxon>
        <taxon>Pseudomonadati</taxon>
        <taxon>Pseudomonadota</taxon>
        <taxon>Gammaproteobacteria</taxon>
        <taxon>Thiotrichales</taxon>
        <taxon>Thiotrichaceae</taxon>
        <taxon>Thiothrix</taxon>
    </lineage>
</organism>